<dbReference type="InterPro" id="IPR050595">
    <property type="entry name" value="Bact_response_regulator"/>
</dbReference>
<dbReference type="PANTHER" id="PTHR44591:SF3">
    <property type="entry name" value="RESPONSE REGULATORY DOMAIN-CONTAINING PROTEIN"/>
    <property type="match status" value="1"/>
</dbReference>
<feature type="modified residue" description="4-aspartylphosphate" evidence="2">
    <location>
        <position position="53"/>
    </location>
</feature>
<dbReference type="Pfam" id="PF00072">
    <property type="entry name" value="Response_reg"/>
    <property type="match status" value="1"/>
</dbReference>
<reference evidence="4 5" key="1">
    <citation type="submission" date="2019-07" db="EMBL/GenBank/DDBJ databases">
        <title>Genomic Encyclopedia of Archaeal and Bacterial Type Strains, Phase II (KMG-II): from individual species to whole genera.</title>
        <authorList>
            <person name="Goeker M."/>
        </authorList>
    </citation>
    <scope>NUCLEOTIDE SEQUENCE [LARGE SCALE GENOMIC DNA]</scope>
    <source>
        <strain evidence="4 5">ATCC BAA-1854</strain>
    </source>
</reference>
<protein>
    <submittedName>
        <fullName evidence="4">Two-component system phosphate regulon response regulator PhoB/two-component system alkaline phosphatase synthesis response regulator PhoP</fullName>
    </submittedName>
</protein>
<accession>A0A562UCI6</accession>
<proteinExistence type="predicted"/>
<sequence length="121" mass="13261">MAKKILIVDDNALMVDVLTYILISSGYEVISLSNGFEVLNNIKAIHPDLVLLDAILPGINGREICQLIKLNKTTSQLPVIMCSGDDTIMDVLKQKGAPDDVLQKPFDIDSLIQKIEVQLVA</sequence>
<dbReference type="SMART" id="SM00448">
    <property type="entry name" value="REC"/>
    <property type="match status" value="1"/>
</dbReference>
<comment type="caution">
    <text evidence="4">The sequence shown here is derived from an EMBL/GenBank/DDBJ whole genome shotgun (WGS) entry which is preliminary data.</text>
</comment>
<name>A0A562UCI6_9SPHI</name>
<dbReference type="InterPro" id="IPR001789">
    <property type="entry name" value="Sig_transdc_resp-reg_receiver"/>
</dbReference>
<gene>
    <name evidence="4" type="ORF">JN11_01064</name>
</gene>
<dbReference type="AlphaFoldDB" id="A0A562UCI6"/>
<dbReference type="GO" id="GO:0000160">
    <property type="term" value="P:phosphorelay signal transduction system"/>
    <property type="evidence" value="ECO:0007669"/>
    <property type="project" value="InterPro"/>
</dbReference>
<organism evidence="4 5">
    <name type="scientific">Mucilaginibacter frigoritolerans</name>
    <dbReference type="NCBI Taxonomy" id="652788"/>
    <lineage>
        <taxon>Bacteria</taxon>
        <taxon>Pseudomonadati</taxon>
        <taxon>Bacteroidota</taxon>
        <taxon>Sphingobacteriia</taxon>
        <taxon>Sphingobacteriales</taxon>
        <taxon>Sphingobacteriaceae</taxon>
        <taxon>Mucilaginibacter</taxon>
    </lineage>
</organism>
<dbReference type="SUPFAM" id="SSF52172">
    <property type="entry name" value="CheY-like"/>
    <property type="match status" value="1"/>
</dbReference>
<evidence type="ECO:0000256" key="1">
    <source>
        <dbReference type="ARBA" id="ARBA00022553"/>
    </source>
</evidence>
<feature type="domain" description="Response regulatory" evidence="3">
    <location>
        <begin position="4"/>
        <end position="119"/>
    </location>
</feature>
<dbReference type="Proteomes" id="UP000317010">
    <property type="component" value="Unassembled WGS sequence"/>
</dbReference>
<dbReference type="InterPro" id="IPR011006">
    <property type="entry name" value="CheY-like_superfamily"/>
</dbReference>
<evidence type="ECO:0000259" key="3">
    <source>
        <dbReference type="PROSITE" id="PS50110"/>
    </source>
</evidence>
<dbReference type="EMBL" id="VLLI01000002">
    <property type="protein sequence ID" value="TWJ03518.1"/>
    <property type="molecule type" value="Genomic_DNA"/>
</dbReference>
<keyword evidence="5" id="KW-1185">Reference proteome</keyword>
<evidence type="ECO:0000256" key="2">
    <source>
        <dbReference type="PROSITE-ProRule" id="PRU00169"/>
    </source>
</evidence>
<dbReference type="Gene3D" id="3.40.50.2300">
    <property type="match status" value="1"/>
</dbReference>
<keyword evidence="1 2" id="KW-0597">Phosphoprotein</keyword>
<evidence type="ECO:0000313" key="4">
    <source>
        <dbReference type="EMBL" id="TWJ03518.1"/>
    </source>
</evidence>
<dbReference type="PROSITE" id="PS50110">
    <property type="entry name" value="RESPONSE_REGULATORY"/>
    <property type="match status" value="1"/>
</dbReference>
<evidence type="ECO:0000313" key="5">
    <source>
        <dbReference type="Proteomes" id="UP000317010"/>
    </source>
</evidence>
<dbReference type="PANTHER" id="PTHR44591">
    <property type="entry name" value="STRESS RESPONSE REGULATOR PROTEIN 1"/>
    <property type="match status" value="1"/>
</dbReference>